<protein>
    <submittedName>
        <fullName evidence="1">Uncharacterized protein</fullName>
    </submittedName>
</protein>
<organism evidence="1 2">
    <name type="scientific">Actinomadura rubteroloni</name>
    <dbReference type="NCBI Taxonomy" id="1926885"/>
    <lineage>
        <taxon>Bacteria</taxon>
        <taxon>Bacillati</taxon>
        <taxon>Actinomycetota</taxon>
        <taxon>Actinomycetes</taxon>
        <taxon>Streptosporangiales</taxon>
        <taxon>Thermomonosporaceae</taxon>
        <taxon>Actinomadura</taxon>
    </lineage>
</organism>
<reference evidence="1 2" key="1">
    <citation type="journal article" date="2017" name="Chemistry">
        <title>Isolation, Biosynthesis and Chemical Modifications of Rubterolones A-F: Rare Tropolone Alkaloids from Actinomadura sp. 5-2.</title>
        <authorList>
            <person name="Guo H."/>
            <person name="Benndorf R."/>
            <person name="Leichnitz D."/>
            <person name="Klassen J.L."/>
            <person name="Vollmers J."/>
            <person name="Gorls H."/>
            <person name="Steinacker M."/>
            <person name="Weigel C."/>
            <person name="Dahse H.M."/>
            <person name="Kaster A.K."/>
            <person name="de Beer Z.W."/>
            <person name="Poulsen M."/>
            <person name="Beemelmanns C."/>
        </authorList>
    </citation>
    <scope>NUCLEOTIDE SEQUENCE [LARGE SCALE GENOMIC DNA]</scope>
    <source>
        <strain evidence="1 2">5-2</strain>
    </source>
</reference>
<evidence type="ECO:0000313" key="2">
    <source>
        <dbReference type="Proteomes" id="UP000242367"/>
    </source>
</evidence>
<name>A0A2P4UL21_9ACTN</name>
<keyword evidence="2" id="KW-1185">Reference proteome</keyword>
<accession>A0A2P4UL21</accession>
<proteinExistence type="predicted"/>
<evidence type="ECO:0000313" key="1">
    <source>
        <dbReference type="EMBL" id="POM25741.1"/>
    </source>
</evidence>
<dbReference type="EMBL" id="MTBP01000001">
    <property type="protein sequence ID" value="POM25741.1"/>
    <property type="molecule type" value="Genomic_DNA"/>
</dbReference>
<dbReference type="Proteomes" id="UP000242367">
    <property type="component" value="Unassembled WGS sequence"/>
</dbReference>
<comment type="caution">
    <text evidence="1">The sequence shown here is derived from an EMBL/GenBank/DDBJ whole genome shotgun (WGS) entry which is preliminary data.</text>
</comment>
<dbReference type="RefSeq" id="WP_146058908.1">
    <property type="nucleotide sequence ID" value="NZ_MTBP01000001.1"/>
</dbReference>
<gene>
    <name evidence="1" type="ORF">BTM25_01240</name>
</gene>
<sequence length="135" mass="14748">MESVDICDEIAAILVPYPTRGQMGGDAYGQAAAVAHEERLVVADGLRRALVDNDQDPLHTALSQAVARIRAAESDRLLLLAYARRFTRPRPYPLRDLKETAELSASSIRTAYNDDDVATVAERVGRRPVADGTTQ</sequence>
<dbReference type="AlphaFoldDB" id="A0A2P4UL21"/>